<evidence type="ECO:0000313" key="3">
    <source>
        <dbReference type="EMBL" id="MCM3716538.1"/>
    </source>
</evidence>
<dbReference type="GO" id="GO:0009030">
    <property type="term" value="F:thiamine-phosphate kinase activity"/>
    <property type="evidence" value="ECO:0007669"/>
    <property type="project" value="InterPro"/>
</dbReference>
<dbReference type="Pfam" id="PF00586">
    <property type="entry name" value="AIRS"/>
    <property type="match status" value="1"/>
</dbReference>
<dbReference type="Gene3D" id="3.30.1330.10">
    <property type="entry name" value="PurM-like, N-terminal domain"/>
    <property type="match status" value="1"/>
</dbReference>
<sequence length="320" mass="34866">MEGFHSLMKRLKRSQALERKKAISAPLQAFEHVWNFGHTEAPIGDDAAIMKVGEDYLLFSCDGIIPALVKQEPYWAGFCAVLVSASDIYAMGGKPLALVNMLSAPDEQLSSLIAEGMAEGCRKLAVPMVGGHFFPYETEGVATAIIGRADKVLDATKGQAGHSLIVALDLVGKPYKDYLQWNSTSFLSAEELQRKFNVLPALASSGLAHAARDISNAGVLGTIVMLAENGRCGAEVNLGKIPKPPGIEWERWLQMYPGYGFVLAVDPSKESEVIRAFEWEGIQANVVGKLTNEAYVIVTADEESSVFWDFRENNLVVETK</sequence>
<dbReference type="Gene3D" id="3.90.650.10">
    <property type="entry name" value="PurM-like C-terminal domain"/>
    <property type="match status" value="1"/>
</dbReference>
<dbReference type="InterPro" id="IPR011413">
    <property type="entry name" value="UCP036540_AIR"/>
</dbReference>
<dbReference type="PANTHER" id="PTHR30270">
    <property type="entry name" value="THIAMINE-MONOPHOSPHATE KINASE"/>
    <property type="match status" value="1"/>
</dbReference>
<dbReference type="RefSeq" id="WP_251225187.1">
    <property type="nucleotide sequence ID" value="NZ_JAMBOL010000042.1"/>
</dbReference>
<dbReference type="InterPro" id="IPR010918">
    <property type="entry name" value="PurM-like_C_dom"/>
</dbReference>
<evidence type="ECO:0000259" key="1">
    <source>
        <dbReference type="Pfam" id="PF00586"/>
    </source>
</evidence>
<gene>
    <name evidence="3" type="ORF">M3202_21055</name>
</gene>
<name>A0A9X2DUC5_9BACI</name>
<evidence type="ECO:0000259" key="2">
    <source>
        <dbReference type="Pfam" id="PF02769"/>
    </source>
</evidence>
<feature type="domain" description="PurM-like N-terminal" evidence="1">
    <location>
        <begin position="44"/>
        <end position="147"/>
    </location>
</feature>
<dbReference type="InterPro" id="IPR036676">
    <property type="entry name" value="PurM-like_C_sf"/>
</dbReference>
<dbReference type="GO" id="GO:0009228">
    <property type="term" value="P:thiamine biosynthetic process"/>
    <property type="evidence" value="ECO:0007669"/>
    <property type="project" value="InterPro"/>
</dbReference>
<dbReference type="SUPFAM" id="SSF56042">
    <property type="entry name" value="PurM C-terminal domain-like"/>
    <property type="match status" value="1"/>
</dbReference>
<dbReference type="Proteomes" id="UP001139179">
    <property type="component" value="Unassembled WGS sequence"/>
</dbReference>
<dbReference type="Pfam" id="PF02769">
    <property type="entry name" value="AIRS_C"/>
    <property type="match status" value="1"/>
</dbReference>
<dbReference type="AlphaFoldDB" id="A0A9X2DUC5"/>
<dbReference type="InterPro" id="IPR036921">
    <property type="entry name" value="PurM-like_N_sf"/>
</dbReference>
<accession>A0A9X2DUC5</accession>
<feature type="domain" description="PurM-like C-terminal" evidence="2">
    <location>
        <begin position="189"/>
        <end position="298"/>
    </location>
</feature>
<dbReference type="PIRSF" id="PIRSF036540">
    <property type="entry name" value="UCP036540_AIR"/>
    <property type="match status" value="1"/>
</dbReference>
<evidence type="ECO:0000313" key="4">
    <source>
        <dbReference type="Proteomes" id="UP001139179"/>
    </source>
</evidence>
<dbReference type="EMBL" id="JAMBOL010000042">
    <property type="protein sequence ID" value="MCM3716538.1"/>
    <property type="molecule type" value="Genomic_DNA"/>
</dbReference>
<reference evidence="3" key="1">
    <citation type="submission" date="2022-05" db="EMBL/GenBank/DDBJ databases">
        <title>Comparative Genomics of Spacecraft Associated Microbes.</title>
        <authorList>
            <person name="Tran M.T."/>
            <person name="Wright A."/>
            <person name="Seuylemezian A."/>
            <person name="Eisen J."/>
            <person name="Coil D."/>
        </authorList>
    </citation>
    <scope>NUCLEOTIDE SEQUENCE</scope>
    <source>
        <strain evidence="3">214.1.1</strain>
    </source>
</reference>
<organism evidence="3 4">
    <name type="scientific">Halalkalibacter oceani</name>
    <dbReference type="NCBI Taxonomy" id="1653776"/>
    <lineage>
        <taxon>Bacteria</taxon>
        <taxon>Bacillati</taxon>
        <taxon>Bacillota</taxon>
        <taxon>Bacilli</taxon>
        <taxon>Bacillales</taxon>
        <taxon>Bacillaceae</taxon>
        <taxon>Halalkalibacter</taxon>
    </lineage>
</organism>
<dbReference type="CDD" id="cd02192">
    <property type="entry name" value="PurM-like3"/>
    <property type="match status" value="1"/>
</dbReference>
<protein>
    <submittedName>
        <fullName evidence="3">AIR synthase-related protein</fullName>
    </submittedName>
</protein>
<dbReference type="SUPFAM" id="SSF55326">
    <property type="entry name" value="PurM N-terminal domain-like"/>
    <property type="match status" value="1"/>
</dbReference>
<proteinExistence type="predicted"/>
<dbReference type="InterPro" id="IPR006283">
    <property type="entry name" value="ThiL-like"/>
</dbReference>
<dbReference type="InterPro" id="IPR016188">
    <property type="entry name" value="PurM-like_N"/>
</dbReference>
<keyword evidence="4" id="KW-1185">Reference proteome</keyword>
<comment type="caution">
    <text evidence="3">The sequence shown here is derived from an EMBL/GenBank/DDBJ whole genome shotgun (WGS) entry which is preliminary data.</text>
</comment>
<dbReference type="PANTHER" id="PTHR30270:SF0">
    <property type="entry name" value="THIAMINE-MONOPHOSPHATE KINASE"/>
    <property type="match status" value="1"/>
</dbReference>